<name>A0A1E1K699_9HELO</name>
<dbReference type="OrthoDB" id="3557612at2759"/>
<gene>
    <name evidence="1" type="ORF">RAG0_03823</name>
</gene>
<protein>
    <submittedName>
        <fullName evidence="1">Uncharacterized protein</fullName>
    </submittedName>
</protein>
<keyword evidence="2" id="KW-1185">Reference proteome</keyword>
<evidence type="ECO:0000313" key="2">
    <source>
        <dbReference type="Proteomes" id="UP000178912"/>
    </source>
</evidence>
<dbReference type="Proteomes" id="UP000178912">
    <property type="component" value="Unassembled WGS sequence"/>
</dbReference>
<dbReference type="EMBL" id="FJUX01000016">
    <property type="protein sequence ID" value="CZS93636.1"/>
    <property type="molecule type" value="Genomic_DNA"/>
</dbReference>
<organism evidence="1 2">
    <name type="scientific">Rhynchosporium agropyri</name>
    <dbReference type="NCBI Taxonomy" id="914238"/>
    <lineage>
        <taxon>Eukaryota</taxon>
        <taxon>Fungi</taxon>
        <taxon>Dikarya</taxon>
        <taxon>Ascomycota</taxon>
        <taxon>Pezizomycotina</taxon>
        <taxon>Leotiomycetes</taxon>
        <taxon>Helotiales</taxon>
        <taxon>Ploettnerulaceae</taxon>
        <taxon>Rhynchosporium</taxon>
    </lineage>
</organism>
<proteinExistence type="predicted"/>
<dbReference type="AlphaFoldDB" id="A0A1E1K699"/>
<sequence>MGSNTSREYCLFICWENSFDDQRALSLLVDDIDDEMKIYQEMVSLWYDRHGWWRKYIPFYKVQMVEEVEFSFEGKQEEDFSVVIKRLDIPKIKTRLVSELENVTADLLRIMDPDEHGTGSCEEEERSGTWDHKNVHCSMNEDFVNHASRCFFMDHKYLKRKLHRLELLYLPLRFFHKPEKAVTQGTLRGLAQGSCIYRTSELKSKGFFREAVAEAEFRALMIHTGFSTMRPLDVRTVAMAIVVLWKASGGT</sequence>
<reference evidence="2" key="1">
    <citation type="submission" date="2016-03" db="EMBL/GenBank/DDBJ databases">
        <authorList>
            <person name="Guldener U."/>
        </authorList>
    </citation>
    <scope>NUCLEOTIDE SEQUENCE [LARGE SCALE GENOMIC DNA]</scope>
    <source>
        <strain evidence="2">04CH-RAC-A.6.1</strain>
    </source>
</reference>
<evidence type="ECO:0000313" key="1">
    <source>
        <dbReference type="EMBL" id="CZS93636.1"/>
    </source>
</evidence>
<accession>A0A1E1K699</accession>